<dbReference type="Pfam" id="PF04397">
    <property type="entry name" value="LytTR"/>
    <property type="match status" value="1"/>
</dbReference>
<feature type="domain" description="Response regulatory" evidence="3">
    <location>
        <begin position="8"/>
        <end position="123"/>
    </location>
</feature>
<dbReference type="Gene3D" id="2.40.50.1020">
    <property type="entry name" value="LytTr DNA-binding domain"/>
    <property type="match status" value="1"/>
</dbReference>
<proteinExistence type="predicted"/>
<organism evidence="4 5">
    <name type="scientific">Fulvivirga kasyanovii</name>
    <dbReference type="NCBI Taxonomy" id="396812"/>
    <lineage>
        <taxon>Bacteria</taxon>
        <taxon>Pseudomonadati</taxon>
        <taxon>Bacteroidota</taxon>
        <taxon>Cytophagia</taxon>
        <taxon>Cytophagales</taxon>
        <taxon>Fulvivirgaceae</taxon>
        <taxon>Fulvivirga</taxon>
    </lineage>
</organism>
<dbReference type="PANTHER" id="PTHR44591:SF3">
    <property type="entry name" value="RESPONSE REGULATORY DOMAIN-CONTAINING PROTEIN"/>
    <property type="match status" value="1"/>
</dbReference>
<protein>
    <submittedName>
        <fullName evidence="4">DNA-binding response regulator</fullName>
    </submittedName>
</protein>
<gene>
    <name evidence="4" type="ORF">E1163_10470</name>
</gene>
<comment type="caution">
    <text evidence="4">The sequence shown here is derived from an EMBL/GenBank/DDBJ whole genome shotgun (WGS) entry which is preliminary data.</text>
</comment>
<reference evidence="4 5" key="1">
    <citation type="submission" date="2019-02" db="EMBL/GenBank/DDBJ databases">
        <authorList>
            <person name="Goldberg S.R."/>
            <person name="Haltli B.A."/>
            <person name="Correa H."/>
            <person name="Russell K.G."/>
        </authorList>
    </citation>
    <scope>NUCLEOTIDE SEQUENCE [LARGE SCALE GENOMIC DNA]</scope>
    <source>
        <strain evidence="4 5">JCM 16186</strain>
    </source>
</reference>
<evidence type="ECO:0000259" key="3">
    <source>
        <dbReference type="PROSITE" id="PS50110"/>
    </source>
</evidence>
<dbReference type="SUPFAM" id="SSF52172">
    <property type="entry name" value="CheY-like"/>
    <property type="match status" value="1"/>
</dbReference>
<evidence type="ECO:0000256" key="1">
    <source>
        <dbReference type="ARBA" id="ARBA00022553"/>
    </source>
</evidence>
<keyword evidence="4" id="KW-0238">DNA-binding</keyword>
<dbReference type="RefSeq" id="WP_155171403.1">
    <property type="nucleotide sequence ID" value="NZ_BAAAFL010000053.1"/>
</dbReference>
<keyword evidence="1 2" id="KW-0597">Phosphoprotein</keyword>
<dbReference type="SMART" id="SM00850">
    <property type="entry name" value="LytTR"/>
    <property type="match status" value="1"/>
</dbReference>
<dbReference type="Pfam" id="PF00072">
    <property type="entry name" value="Response_reg"/>
    <property type="match status" value="1"/>
</dbReference>
<feature type="modified residue" description="4-aspartylphosphate" evidence="2">
    <location>
        <position position="58"/>
    </location>
</feature>
<evidence type="ECO:0000256" key="2">
    <source>
        <dbReference type="PROSITE-ProRule" id="PRU00169"/>
    </source>
</evidence>
<dbReference type="EMBL" id="SMLW01000508">
    <property type="protein sequence ID" value="MTI25366.1"/>
    <property type="molecule type" value="Genomic_DNA"/>
</dbReference>
<sequence length="246" mass="28076">MGNNRTTKIMLVEDKELICLQITERLKHLGSYEIVSYDTGEEAVRQYSEVKPDVVIMDIQLAGEMDGITTATLLQRKKKIPIIFLTDHTNREVHERLAYIDIVKFLPKPFRVDLLMMSLDKALEESAQNGSWVERDCVMINKGEGMQEKQNINDIIYLEAGGSYCTMYCIGTGKLSCFSKNMKVMHESIVKSASNPKKFIKIHKSYIVNIDHIKGRNGNQLIMLNEAVLPIGKKHKPEVDRIFNVI</sequence>
<dbReference type="GO" id="GO:0003677">
    <property type="term" value="F:DNA binding"/>
    <property type="evidence" value="ECO:0007669"/>
    <property type="project" value="UniProtKB-KW"/>
</dbReference>
<keyword evidence="5" id="KW-1185">Reference proteome</keyword>
<dbReference type="Gene3D" id="3.40.50.2300">
    <property type="match status" value="1"/>
</dbReference>
<dbReference type="InterPro" id="IPR050595">
    <property type="entry name" value="Bact_response_regulator"/>
</dbReference>
<evidence type="ECO:0000313" key="5">
    <source>
        <dbReference type="Proteomes" id="UP000798808"/>
    </source>
</evidence>
<name>A0ABW9RN03_9BACT</name>
<dbReference type="PANTHER" id="PTHR44591">
    <property type="entry name" value="STRESS RESPONSE REGULATOR PROTEIN 1"/>
    <property type="match status" value="1"/>
</dbReference>
<dbReference type="SMART" id="SM00448">
    <property type="entry name" value="REC"/>
    <property type="match status" value="1"/>
</dbReference>
<dbReference type="InterPro" id="IPR001789">
    <property type="entry name" value="Sig_transdc_resp-reg_receiver"/>
</dbReference>
<evidence type="ECO:0000313" key="4">
    <source>
        <dbReference type="EMBL" id="MTI25366.1"/>
    </source>
</evidence>
<dbReference type="Proteomes" id="UP000798808">
    <property type="component" value="Unassembled WGS sequence"/>
</dbReference>
<accession>A0ABW9RN03</accession>
<dbReference type="InterPro" id="IPR007492">
    <property type="entry name" value="LytTR_DNA-bd_dom"/>
</dbReference>
<dbReference type="InterPro" id="IPR011006">
    <property type="entry name" value="CheY-like_superfamily"/>
</dbReference>
<dbReference type="PROSITE" id="PS50110">
    <property type="entry name" value="RESPONSE_REGULATORY"/>
    <property type="match status" value="1"/>
</dbReference>